<proteinExistence type="predicted"/>
<comment type="caution">
    <text evidence="1">The sequence shown here is derived from an EMBL/GenBank/DDBJ whole genome shotgun (WGS) entry which is preliminary data.</text>
</comment>
<gene>
    <name evidence="1" type="ORF">CROQUDRAFT_37635</name>
</gene>
<evidence type="ECO:0000313" key="1">
    <source>
        <dbReference type="EMBL" id="KAG0150976.1"/>
    </source>
</evidence>
<feature type="non-terminal residue" evidence="1">
    <location>
        <position position="1"/>
    </location>
</feature>
<dbReference type="EMBL" id="MU167216">
    <property type="protein sequence ID" value="KAG0150976.1"/>
    <property type="molecule type" value="Genomic_DNA"/>
</dbReference>
<dbReference type="AlphaFoldDB" id="A0A9P6NWU6"/>
<sequence length="125" mass="14508">LKTEFRTDDEIERTIQPAQKLRYSYLRMEAVHWHKCPDSNGRRSQWSAIDERLAMLGRKSYHYQETFYTLAMQRDAVLFDGTRTYDQLQRLTTFELPTDVEVQAAMVNMIPGVATSSVLSNGADQ</sequence>
<organism evidence="1 2">
    <name type="scientific">Cronartium quercuum f. sp. fusiforme G11</name>
    <dbReference type="NCBI Taxonomy" id="708437"/>
    <lineage>
        <taxon>Eukaryota</taxon>
        <taxon>Fungi</taxon>
        <taxon>Dikarya</taxon>
        <taxon>Basidiomycota</taxon>
        <taxon>Pucciniomycotina</taxon>
        <taxon>Pucciniomycetes</taxon>
        <taxon>Pucciniales</taxon>
        <taxon>Coleosporiaceae</taxon>
        <taxon>Cronartium</taxon>
    </lineage>
</organism>
<evidence type="ECO:0000313" key="2">
    <source>
        <dbReference type="Proteomes" id="UP000886653"/>
    </source>
</evidence>
<name>A0A9P6NWU6_9BASI</name>
<dbReference type="OrthoDB" id="2503605at2759"/>
<keyword evidence="2" id="KW-1185">Reference proteome</keyword>
<reference evidence="1" key="1">
    <citation type="submission" date="2013-11" db="EMBL/GenBank/DDBJ databases">
        <title>Genome sequence of the fusiform rust pathogen reveals effectors for host alternation and coevolution with pine.</title>
        <authorList>
            <consortium name="DOE Joint Genome Institute"/>
            <person name="Smith K."/>
            <person name="Pendleton A."/>
            <person name="Kubisiak T."/>
            <person name="Anderson C."/>
            <person name="Salamov A."/>
            <person name="Aerts A."/>
            <person name="Riley R."/>
            <person name="Clum A."/>
            <person name="Lindquist E."/>
            <person name="Ence D."/>
            <person name="Campbell M."/>
            <person name="Kronenberg Z."/>
            <person name="Feau N."/>
            <person name="Dhillon B."/>
            <person name="Hamelin R."/>
            <person name="Burleigh J."/>
            <person name="Smith J."/>
            <person name="Yandell M."/>
            <person name="Nelson C."/>
            <person name="Grigoriev I."/>
            <person name="Davis J."/>
        </authorList>
    </citation>
    <scope>NUCLEOTIDE SEQUENCE</scope>
    <source>
        <strain evidence="1">G11</strain>
    </source>
</reference>
<protein>
    <submittedName>
        <fullName evidence="1">Uncharacterized protein</fullName>
    </submittedName>
</protein>
<dbReference type="Proteomes" id="UP000886653">
    <property type="component" value="Unassembled WGS sequence"/>
</dbReference>
<accession>A0A9P6NWU6</accession>